<evidence type="ECO:0000256" key="3">
    <source>
        <dbReference type="ARBA" id="ARBA00022801"/>
    </source>
</evidence>
<dbReference type="PANTHER" id="PTHR20854">
    <property type="entry name" value="INOSITOL MONOPHOSPHATASE"/>
    <property type="match status" value="1"/>
</dbReference>
<evidence type="ECO:0000256" key="2">
    <source>
        <dbReference type="ARBA" id="ARBA00022723"/>
    </source>
</evidence>
<dbReference type="RefSeq" id="WP_188664062.1">
    <property type="nucleotide sequence ID" value="NZ_BMHV01000011.1"/>
</dbReference>
<dbReference type="SUPFAM" id="SSF56655">
    <property type="entry name" value="Carbohydrate phosphatase"/>
    <property type="match status" value="1"/>
</dbReference>
<protein>
    <submittedName>
        <fullName evidence="6">Inositol phosphatase</fullName>
    </submittedName>
</protein>
<reference evidence="6" key="2">
    <citation type="submission" date="2020-09" db="EMBL/GenBank/DDBJ databases">
        <authorList>
            <person name="Sun Q."/>
            <person name="Zhou Y."/>
        </authorList>
    </citation>
    <scope>NUCLEOTIDE SEQUENCE</scope>
    <source>
        <strain evidence="6">CGMCC 1.15254</strain>
    </source>
</reference>
<keyword evidence="4 5" id="KW-0460">Magnesium</keyword>
<dbReference type="EMBL" id="BMHV01000011">
    <property type="protein sequence ID" value="GGF64421.1"/>
    <property type="molecule type" value="Genomic_DNA"/>
</dbReference>
<evidence type="ECO:0000256" key="1">
    <source>
        <dbReference type="ARBA" id="ARBA00009759"/>
    </source>
</evidence>
<feature type="binding site" evidence="5">
    <location>
        <position position="215"/>
    </location>
    <ligand>
        <name>Mg(2+)</name>
        <dbReference type="ChEBI" id="CHEBI:18420"/>
        <label>1</label>
        <note>catalytic</note>
    </ligand>
</feature>
<proteinExistence type="inferred from homology"/>
<dbReference type="PRINTS" id="PR00377">
    <property type="entry name" value="IMPHPHTASES"/>
</dbReference>
<dbReference type="GO" id="GO:0046872">
    <property type="term" value="F:metal ion binding"/>
    <property type="evidence" value="ECO:0007669"/>
    <property type="project" value="UniProtKB-KW"/>
</dbReference>
<comment type="similarity">
    <text evidence="1">Belongs to the inositol monophosphatase superfamily.</text>
</comment>
<dbReference type="GO" id="GO:0008934">
    <property type="term" value="F:inositol monophosphate 1-phosphatase activity"/>
    <property type="evidence" value="ECO:0007669"/>
    <property type="project" value="TreeGrafter"/>
</dbReference>
<evidence type="ECO:0000313" key="7">
    <source>
        <dbReference type="Proteomes" id="UP000632498"/>
    </source>
</evidence>
<dbReference type="PROSITE" id="PS00629">
    <property type="entry name" value="IMP_1"/>
    <property type="match status" value="1"/>
</dbReference>
<accession>A0A917BZB0</accession>
<sequence length="274" mass="30371">MKLDVDHITRIICEVAEQEIMPRFQKLAASDIMEKSPGDLVTTADIQAEIKLSARLIDYLPGSLVVGEEAVAKDKSVLTALDSTEPVWIIDPVDGTRNFSKGNSVFGSMVALAHQGELIASWIHDPARKRTAVAEKGAGASLAGRPLHVKKFHSLEHMTVSLNAKHRRWLEDRAVDGLGPVPHMAIRYGSVAHDYISLAAGEFHCAQYRRLHTWDHAAGILLHREAGGYDFMVGSQTPYKPKVYTQDCLLITPNKDVWEEARRFLNPGSDSYHV</sequence>
<feature type="binding site" evidence="5">
    <location>
        <position position="91"/>
    </location>
    <ligand>
        <name>Mg(2+)</name>
        <dbReference type="ChEBI" id="CHEBI:18420"/>
        <label>1</label>
        <note>catalytic</note>
    </ligand>
</feature>
<evidence type="ECO:0000313" key="6">
    <source>
        <dbReference type="EMBL" id="GGF64421.1"/>
    </source>
</evidence>
<dbReference type="Pfam" id="PF00459">
    <property type="entry name" value="Inositol_P"/>
    <property type="match status" value="1"/>
</dbReference>
<keyword evidence="2 5" id="KW-0479">Metal-binding</keyword>
<dbReference type="PANTHER" id="PTHR20854:SF4">
    <property type="entry name" value="INOSITOL-1-MONOPHOSPHATASE-RELATED"/>
    <property type="match status" value="1"/>
</dbReference>
<dbReference type="GO" id="GO:0006020">
    <property type="term" value="P:inositol metabolic process"/>
    <property type="evidence" value="ECO:0007669"/>
    <property type="project" value="TreeGrafter"/>
</dbReference>
<dbReference type="InterPro" id="IPR000760">
    <property type="entry name" value="Inositol_monophosphatase-like"/>
</dbReference>
<dbReference type="AlphaFoldDB" id="A0A917BZB0"/>
<dbReference type="Proteomes" id="UP000632498">
    <property type="component" value="Unassembled WGS sequence"/>
</dbReference>
<reference evidence="6" key="1">
    <citation type="journal article" date="2014" name="Int. J. Syst. Evol. Microbiol.">
        <title>Complete genome sequence of Corynebacterium casei LMG S-19264T (=DSM 44701T), isolated from a smear-ripened cheese.</title>
        <authorList>
            <consortium name="US DOE Joint Genome Institute (JGI-PGF)"/>
            <person name="Walter F."/>
            <person name="Albersmeier A."/>
            <person name="Kalinowski J."/>
            <person name="Ruckert C."/>
        </authorList>
    </citation>
    <scope>NUCLEOTIDE SEQUENCE</scope>
    <source>
        <strain evidence="6">CGMCC 1.15254</strain>
    </source>
</reference>
<dbReference type="InterPro" id="IPR020583">
    <property type="entry name" value="Inositol_monoP_metal-BS"/>
</dbReference>
<dbReference type="Gene3D" id="3.30.540.10">
    <property type="entry name" value="Fructose-1,6-Bisphosphatase, subunit A, domain 1"/>
    <property type="match status" value="1"/>
</dbReference>
<feature type="binding site" evidence="5">
    <location>
        <position position="68"/>
    </location>
    <ligand>
        <name>Mg(2+)</name>
        <dbReference type="ChEBI" id="CHEBI:18420"/>
        <label>1</label>
        <note>catalytic</note>
    </ligand>
</feature>
<keyword evidence="3" id="KW-0378">Hydrolase</keyword>
<dbReference type="GO" id="GO:0007165">
    <property type="term" value="P:signal transduction"/>
    <property type="evidence" value="ECO:0007669"/>
    <property type="project" value="TreeGrafter"/>
</dbReference>
<keyword evidence="7" id="KW-1185">Reference proteome</keyword>
<name>A0A917BZB0_9PROT</name>
<organism evidence="6 7">
    <name type="scientific">Terasakiella brassicae</name>
    <dbReference type="NCBI Taxonomy" id="1634917"/>
    <lineage>
        <taxon>Bacteria</taxon>
        <taxon>Pseudomonadati</taxon>
        <taxon>Pseudomonadota</taxon>
        <taxon>Alphaproteobacteria</taxon>
        <taxon>Rhodospirillales</taxon>
        <taxon>Terasakiellaceae</taxon>
        <taxon>Terasakiella</taxon>
    </lineage>
</organism>
<evidence type="ECO:0000256" key="5">
    <source>
        <dbReference type="PIRSR" id="PIRSR600760-2"/>
    </source>
</evidence>
<comment type="cofactor">
    <cofactor evidence="5">
        <name>Mg(2+)</name>
        <dbReference type="ChEBI" id="CHEBI:18420"/>
    </cofactor>
</comment>
<evidence type="ECO:0000256" key="4">
    <source>
        <dbReference type="ARBA" id="ARBA00022842"/>
    </source>
</evidence>
<comment type="caution">
    <text evidence="6">The sequence shown here is derived from an EMBL/GenBank/DDBJ whole genome shotgun (WGS) entry which is preliminary data.</text>
</comment>
<dbReference type="Gene3D" id="3.40.190.80">
    <property type="match status" value="1"/>
</dbReference>
<gene>
    <name evidence="6" type="ORF">GCM10011332_18150</name>
</gene>
<feature type="binding site" evidence="5">
    <location>
        <position position="94"/>
    </location>
    <ligand>
        <name>Mg(2+)</name>
        <dbReference type="ChEBI" id="CHEBI:18420"/>
        <label>1</label>
        <note>catalytic</note>
    </ligand>
</feature>